<gene>
    <name evidence="2" type="ORF">SAMN05444342_0745</name>
    <name evidence="1" type="ORF">ZOD2009_07579</name>
</gene>
<reference evidence="1 3" key="1">
    <citation type="journal article" date="2014" name="ISME J.">
        <title>Trehalose/2-sulfotrehalose biosynthesis and glycine-betaine uptake are widely spread mechanisms for osmoadaptation in the Halobacteriales.</title>
        <authorList>
            <person name="Youssef N.H."/>
            <person name="Savage-Ashlock K.N."/>
            <person name="McCully A.L."/>
            <person name="Luedtke B."/>
            <person name="Shaw E.I."/>
            <person name="Hoff W.D."/>
            <person name="Elshahed M.S."/>
        </authorList>
    </citation>
    <scope>NUCLEOTIDE SEQUENCE [LARGE SCALE GENOMIC DNA]</scope>
    <source>
        <strain evidence="1 3">DX253</strain>
    </source>
</reference>
<dbReference type="Pfam" id="PF26047">
    <property type="entry name" value="DUF8015"/>
    <property type="match status" value="1"/>
</dbReference>
<dbReference type="Proteomes" id="UP000184203">
    <property type="component" value="Unassembled WGS sequence"/>
</dbReference>
<dbReference type="EMBL" id="AEMG01000006">
    <property type="protein sequence ID" value="EFW92712.1"/>
    <property type="molecule type" value="Genomic_DNA"/>
</dbReference>
<dbReference type="AlphaFoldDB" id="E7QRU3"/>
<reference evidence="4" key="2">
    <citation type="submission" date="2016-11" db="EMBL/GenBank/DDBJ databases">
        <authorList>
            <person name="Varghese N."/>
            <person name="Submissions S."/>
        </authorList>
    </citation>
    <scope>NUCLEOTIDE SEQUENCE [LARGE SCALE GENOMIC DNA]</scope>
    <source>
        <strain evidence="4">DX253</strain>
    </source>
</reference>
<evidence type="ECO:0000313" key="1">
    <source>
        <dbReference type="EMBL" id="EFW92712.1"/>
    </source>
</evidence>
<sequence length="73" mass="7233">MTGYYDLILGLIPLALVGVTGAFSAAGLALTTAVPLGATVSVLLIGHALFVNGPVDETPAPNPQSSTPINSAD</sequence>
<dbReference type="Proteomes" id="UP000003751">
    <property type="component" value="Unassembled WGS sequence"/>
</dbReference>
<reference evidence="2" key="3">
    <citation type="submission" date="2016-11" db="EMBL/GenBank/DDBJ databases">
        <authorList>
            <person name="Jaros S."/>
            <person name="Januszkiewicz K."/>
            <person name="Wedrychowicz H."/>
        </authorList>
    </citation>
    <scope>NUCLEOTIDE SEQUENCE [LARGE SCALE GENOMIC DNA]</scope>
    <source>
        <strain evidence="2">DX253</strain>
    </source>
</reference>
<dbReference type="EMBL" id="FRAN01000001">
    <property type="protein sequence ID" value="SHK14913.1"/>
    <property type="molecule type" value="Genomic_DNA"/>
</dbReference>
<dbReference type="OrthoDB" id="299397at2157"/>
<dbReference type="STRING" id="797209.GCA_000376445_00195"/>
<name>E7QRU3_HALPU</name>
<keyword evidence="4" id="KW-1185">Reference proteome</keyword>
<dbReference type="RefSeq" id="WP_007978542.1">
    <property type="nucleotide sequence ID" value="NZ_AEMG01000006.1"/>
</dbReference>
<dbReference type="PATRIC" id="fig|797209.4.peg.1509"/>
<evidence type="ECO:0000313" key="3">
    <source>
        <dbReference type="Proteomes" id="UP000003751"/>
    </source>
</evidence>
<proteinExistence type="predicted"/>
<organism evidence="1 3">
    <name type="scientific">Haladaptatus paucihalophilus DX253</name>
    <dbReference type="NCBI Taxonomy" id="797209"/>
    <lineage>
        <taxon>Archaea</taxon>
        <taxon>Methanobacteriati</taxon>
        <taxon>Methanobacteriota</taxon>
        <taxon>Stenosarchaea group</taxon>
        <taxon>Halobacteria</taxon>
        <taxon>Halobacteriales</taxon>
        <taxon>Haladaptataceae</taxon>
        <taxon>Haladaptatus</taxon>
    </lineage>
</organism>
<dbReference type="InterPro" id="IPR058328">
    <property type="entry name" value="DUF8015"/>
</dbReference>
<accession>E7QRU3</accession>
<protein>
    <submittedName>
        <fullName evidence="1">Uncharacterized protein</fullName>
    </submittedName>
</protein>
<dbReference type="eggNOG" id="arCOG06206">
    <property type="taxonomic scope" value="Archaea"/>
</dbReference>
<evidence type="ECO:0000313" key="2">
    <source>
        <dbReference type="EMBL" id="SHK14913.1"/>
    </source>
</evidence>
<evidence type="ECO:0000313" key="4">
    <source>
        <dbReference type="Proteomes" id="UP000184203"/>
    </source>
</evidence>